<proteinExistence type="predicted"/>
<accession>A0ACB8TRF2</accession>
<protein>
    <submittedName>
        <fullName evidence="1">N-glycosylation protein-domain-containing protein</fullName>
    </submittedName>
</protein>
<dbReference type="EMBL" id="MU274941">
    <property type="protein sequence ID" value="KAI0084563.1"/>
    <property type="molecule type" value="Genomic_DNA"/>
</dbReference>
<sequence>MTIPFPSPAHKQRAILDLAPLLFESCRLLAVVPAVFGTFWNLYRVLMPPENHWRWRVEYMVCILWSVLTGSQCLKLTTGLLKRWRVYYSPLPTLIRLLALQAICWPATHFTLSLLDHETRPLVCWAAIGTTTCCSRSIQMWVTSNIVEPPGSSPSDASMKRRSKRRWDGAAVLRECVLPAAIAYFVMAWAVILSREFNGSR</sequence>
<keyword evidence="2" id="KW-1185">Reference proteome</keyword>
<comment type="caution">
    <text evidence="1">The sequence shown here is derived from an EMBL/GenBank/DDBJ whole genome shotgun (WGS) entry which is preliminary data.</text>
</comment>
<reference evidence="1" key="1">
    <citation type="journal article" date="2021" name="Environ. Microbiol.">
        <title>Gene family expansions and transcriptome signatures uncover fungal adaptations to wood decay.</title>
        <authorList>
            <person name="Hage H."/>
            <person name="Miyauchi S."/>
            <person name="Viragh M."/>
            <person name="Drula E."/>
            <person name="Min B."/>
            <person name="Chaduli D."/>
            <person name="Navarro D."/>
            <person name="Favel A."/>
            <person name="Norest M."/>
            <person name="Lesage-Meessen L."/>
            <person name="Balint B."/>
            <person name="Merenyi Z."/>
            <person name="de Eugenio L."/>
            <person name="Morin E."/>
            <person name="Martinez A.T."/>
            <person name="Baldrian P."/>
            <person name="Stursova M."/>
            <person name="Martinez M.J."/>
            <person name="Novotny C."/>
            <person name="Magnuson J.K."/>
            <person name="Spatafora J.W."/>
            <person name="Maurice S."/>
            <person name="Pangilinan J."/>
            <person name="Andreopoulos W."/>
            <person name="LaButti K."/>
            <person name="Hundley H."/>
            <person name="Na H."/>
            <person name="Kuo A."/>
            <person name="Barry K."/>
            <person name="Lipzen A."/>
            <person name="Henrissat B."/>
            <person name="Riley R."/>
            <person name="Ahrendt S."/>
            <person name="Nagy L.G."/>
            <person name="Grigoriev I.V."/>
            <person name="Martin F."/>
            <person name="Rosso M.N."/>
        </authorList>
    </citation>
    <scope>NUCLEOTIDE SEQUENCE</scope>
    <source>
        <strain evidence="1">CBS 384.51</strain>
    </source>
</reference>
<evidence type="ECO:0000313" key="2">
    <source>
        <dbReference type="Proteomes" id="UP001055072"/>
    </source>
</evidence>
<name>A0ACB8TRF2_9APHY</name>
<dbReference type="Proteomes" id="UP001055072">
    <property type="component" value="Unassembled WGS sequence"/>
</dbReference>
<gene>
    <name evidence="1" type="ORF">BDY19DRAFT_970993</name>
</gene>
<evidence type="ECO:0000313" key="1">
    <source>
        <dbReference type="EMBL" id="KAI0084563.1"/>
    </source>
</evidence>
<organism evidence="1 2">
    <name type="scientific">Irpex rosettiformis</name>
    <dbReference type="NCBI Taxonomy" id="378272"/>
    <lineage>
        <taxon>Eukaryota</taxon>
        <taxon>Fungi</taxon>
        <taxon>Dikarya</taxon>
        <taxon>Basidiomycota</taxon>
        <taxon>Agaricomycotina</taxon>
        <taxon>Agaricomycetes</taxon>
        <taxon>Polyporales</taxon>
        <taxon>Irpicaceae</taxon>
        <taxon>Irpex</taxon>
    </lineage>
</organism>